<dbReference type="EMBL" id="JARBJD010000412">
    <property type="protein sequence ID" value="KAK2942385.1"/>
    <property type="molecule type" value="Genomic_DNA"/>
</dbReference>
<proteinExistence type="predicted"/>
<reference evidence="1 2" key="1">
    <citation type="journal article" date="2022" name="bioRxiv">
        <title>Genomics of Preaxostyla Flagellates Illuminates Evolutionary Transitions and the Path Towards Mitochondrial Loss.</title>
        <authorList>
            <person name="Novak L.V.F."/>
            <person name="Treitli S.C."/>
            <person name="Pyrih J."/>
            <person name="Halakuc P."/>
            <person name="Pipaliya S.V."/>
            <person name="Vacek V."/>
            <person name="Brzon O."/>
            <person name="Soukal P."/>
            <person name="Eme L."/>
            <person name="Dacks J.B."/>
            <person name="Karnkowska A."/>
            <person name="Elias M."/>
            <person name="Hampl V."/>
        </authorList>
    </citation>
    <scope>NUCLEOTIDE SEQUENCE [LARGE SCALE GENOMIC DNA]</scope>
    <source>
        <strain evidence="1">NAU3</strain>
        <tissue evidence="1">Gut</tissue>
    </source>
</reference>
<sequence length="271" mass="31512">MLKEFLASAERNEAAHARLVDVNFDADMYTQQIMLSYRSISVINVHREDTEPLTQIDLDDLLQLVDGEHFRHSFVLFNPAHPFSFILDQVFQHNKIPEYKMYQMTKVMVHQANIRTDVCSVCVVGDQLRTQGRKLAEETRLDLTECIRRHNEDTIFQRIKHNADIADLLGNECVIVADFKENLNLPMGRTQVGESFSSRAPVQMLTFVLFRRVGAKIQQRVFTVLSRTQSILMDKSFSTVTTMKWWSDGAPHFHSREFVLFLLVDLRIHNR</sequence>
<evidence type="ECO:0000313" key="2">
    <source>
        <dbReference type="Proteomes" id="UP001281761"/>
    </source>
</evidence>
<keyword evidence="2" id="KW-1185">Reference proteome</keyword>
<evidence type="ECO:0000313" key="1">
    <source>
        <dbReference type="EMBL" id="KAK2942385.1"/>
    </source>
</evidence>
<dbReference type="Proteomes" id="UP001281761">
    <property type="component" value="Unassembled WGS sequence"/>
</dbReference>
<protein>
    <submittedName>
        <fullName evidence="1">Uncharacterized protein</fullName>
    </submittedName>
</protein>
<accession>A0ABQ9WWH3</accession>
<gene>
    <name evidence="1" type="ORF">BLNAU_22696</name>
</gene>
<organism evidence="1 2">
    <name type="scientific">Blattamonas nauphoetae</name>
    <dbReference type="NCBI Taxonomy" id="2049346"/>
    <lineage>
        <taxon>Eukaryota</taxon>
        <taxon>Metamonada</taxon>
        <taxon>Preaxostyla</taxon>
        <taxon>Oxymonadida</taxon>
        <taxon>Blattamonas</taxon>
    </lineage>
</organism>
<comment type="caution">
    <text evidence="1">The sequence shown here is derived from an EMBL/GenBank/DDBJ whole genome shotgun (WGS) entry which is preliminary data.</text>
</comment>
<name>A0ABQ9WWH3_9EUKA</name>